<protein>
    <submittedName>
        <fullName evidence="2">Uncharacterized protein</fullName>
    </submittedName>
</protein>
<feature type="region of interest" description="Disordered" evidence="1">
    <location>
        <begin position="24"/>
        <end position="73"/>
    </location>
</feature>
<evidence type="ECO:0000313" key="2">
    <source>
        <dbReference type="EMBL" id="KAL2073926.1"/>
    </source>
</evidence>
<evidence type="ECO:0000256" key="1">
    <source>
        <dbReference type="SAM" id="MobiDB-lite"/>
    </source>
</evidence>
<dbReference type="EMBL" id="JAZHXI010000003">
    <property type="protein sequence ID" value="KAL2073926.1"/>
    <property type="molecule type" value="Genomic_DNA"/>
</dbReference>
<accession>A0ABR4CWU7</accession>
<keyword evidence="3" id="KW-1185">Reference proteome</keyword>
<sequence>MCNHALYKEWNELTHSALPATIQSQKSVPSSNHNTATAIPSSPIPSATAKRKANLCPTLGSPKSIHCKESKLS</sequence>
<name>A0ABR4CWU7_9HELO</name>
<gene>
    <name evidence="2" type="ORF">VTL71DRAFT_11252</name>
</gene>
<organism evidence="2 3">
    <name type="scientific">Oculimacula yallundae</name>
    <dbReference type="NCBI Taxonomy" id="86028"/>
    <lineage>
        <taxon>Eukaryota</taxon>
        <taxon>Fungi</taxon>
        <taxon>Dikarya</taxon>
        <taxon>Ascomycota</taxon>
        <taxon>Pezizomycotina</taxon>
        <taxon>Leotiomycetes</taxon>
        <taxon>Helotiales</taxon>
        <taxon>Ploettnerulaceae</taxon>
        <taxon>Oculimacula</taxon>
    </lineage>
</organism>
<proteinExistence type="predicted"/>
<reference evidence="2 3" key="1">
    <citation type="journal article" date="2024" name="Commun. Biol.">
        <title>Comparative genomic analysis of thermophilic fungi reveals convergent evolutionary adaptations and gene losses.</title>
        <authorList>
            <person name="Steindorff A.S."/>
            <person name="Aguilar-Pontes M.V."/>
            <person name="Robinson A.J."/>
            <person name="Andreopoulos B."/>
            <person name="LaButti K."/>
            <person name="Kuo A."/>
            <person name="Mondo S."/>
            <person name="Riley R."/>
            <person name="Otillar R."/>
            <person name="Haridas S."/>
            <person name="Lipzen A."/>
            <person name="Grimwood J."/>
            <person name="Schmutz J."/>
            <person name="Clum A."/>
            <person name="Reid I.D."/>
            <person name="Moisan M.C."/>
            <person name="Butler G."/>
            <person name="Nguyen T.T.M."/>
            <person name="Dewar K."/>
            <person name="Conant G."/>
            <person name="Drula E."/>
            <person name="Henrissat B."/>
            <person name="Hansel C."/>
            <person name="Singer S."/>
            <person name="Hutchinson M.I."/>
            <person name="de Vries R.P."/>
            <person name="Natvig D.O."/>
            <person name="Powell A.J."/>
            <person name="Tsang A."/>
            <person name="Grigoriev I.V."/>
        </authorList>
    </citation>
    <scope>NUCLEOTIDE SEQUENCE [LARGE SCALE GENOMIC DNA]</scope>
    <source>
        <strain evidence="2 3">CBS 494.80</strain>
    </source>
</reference>
<feature type="compositionally biased region" description="Polar residues" evidence="1">
    <location>
        <begin position="24"/>
        <end position="40"/>
    </location>
</feature>
<evidence type="ECO:0000313" key="3">
    <source>
        <dbReference type="Proteomes" id="UP001595075"/>
    </source>
</evidence>
<dbReference type="Proteomes" id="UP001595075">
    <property type="component" value="Unassembled WGS sequence"/>
</dbReference>
<comment type="caution">
    <text evidence="2">The sequence shown here is derived from an EMBL/GenBank/DDBJ whole genome shotgun (WGS) entry which is preliminary data.</text>
</comment>